<keyword evidence="5" id="KW-1185">Reference proteome</keyword>
<dbReference type="GO" id="GO:0005856">
    <property type="term" value="C:cytoskeleton"/>
    <property type="evidence" value="ECO:0007669"/>
    <property type="project" value="UniProtKB-SubCell"/>
</dbReference>
<keyword evidence="3" id="KW-0206">Cytoskeleton</keyword>
<name>D3HJH0_LEGLN</name>
<dbReference type="SMART" id="SM00368">
    <property type="entry name" value="LRR_RI"/>
    <property type="match status" value="8"/>
</dbReference>
<dbReference type="KEGG" id="llo:LLO_2165"/>
<dbReference type="InterPro" id="IPR052410">
    <property type="entry name" value="DRC5"/>
</dbReference>
<proteinExistence type="predicted"/>
<dbReference type="Pfam" id="PF13516">
    <property type="entry name" value="LRR_6"/>
    <property type="match status" value="4"/>
</dbReference>
<organism evidence="4 5">
    <name type="scientific">Legionella longbeachae serogroup 1 (strain NSW150)</name>
    <dbReference type="NCBI Taxonomy" id="661367"/>
    <lineage>
        <taxon>Bacteria</taxon>
        <taxon>Pseudomonadati</taxon>
        <taxon>Pseudomonadota</taxon>
        <taxon>Gammaproteobacteria</taxon>
        <taxon>Legionellales</taxon>
        <taxon>Legionellaceae</taxon>
        <taxon>Legionella</taxon>
    </lineage>
</organism>
<dbReference type="EMBL" id="FN650140">
    <property type="protein sequence ID" value="CBJ12563.1"/>
    <property type="molecule type" value="Genomic_DNA"/>
</dbReference>
<gene>
    <name evidence="4" type="ordered locus">LLO_2165</name>
</gene>
<dbReference type="PANTHER" id="PTHR24107:SF2">
    <property type="entry name" value="NLR FAMILY CARD DOMAIN CONTAINING 3"/>
    <property type="match status" value="1"/>
</dbReference>
<evidence type="ECO:0000256" key="3">
    <source>
        <dbReference type="ARBA" id="ARBA00023212"/>
    </source>
</evidence>
<dbReference type="AlphaFoldDB" id="D3HJH0"/>
<dbReference type="InterPro" id="IPR001611">
    <property type="entry name" value="Leu-rich_rpt"/>
</dbReference>
<comment type="subcellular location">
    <subcellularLocation>
        <location evidence="1">Cytoplasm</location>
        <location evidence="1">Cytoskeleton</location>
    </subcellularLocation>
</comment>
<evidence type="ECO:0000313" key="4">
    <source>
        <dbReference type="EMBL" id="CBJ12563.1"/>
    </source>
</evidence>
<protein>
    <submittedName>
        <fullName evidence="4">Uncharacterized protein</fullName>
    </submittedName>
</protein>
<dbReference type="SUPFAM" id="SSF52047">
    <property type="entry name" value="RNI-like"/>
    <property type="match status" value="1"/>
</dbReference>
<dbReference type="PANTHER" id="PTHR24107">
    <property type="entry name" value="YNEIN REGULATORY COMPLEX SUBUNIT 5"/>
    <property type="match status" value="1"/>
</dbReference>
<dbReference type="GeneID" id="40926375"/>
<dbReference type="STRING" id="661367.LLO_2165"/>
<evidence type="ECO:0000256" key="1">
    <source>
        <dbReference type="ARBA" id="ARBA00004245"/>
    </source>
</evidence>
<evidence type="ECO:0000256" key="2">
    <source>
        <dbReference type="ARBA" id="ARBA00022490"/>
    </source>
</evidence>
<dbReference type="Proteomes" id="UP000001060">
    <property type="component" value="Chromosome"/>
</dbReference>
<keyword evidence="2" id="KW-0963">Cytoplasm</keyword>
<accession>D3HJH0</accession>
<sequence>MFTAQILLFDSLIQSYCSYYLYEAPIVKSLQKANCTLDLSDLERDFSVWQMVLPKLANNSQIQYLWCRKLPQKEVSGAFIKLLTAALSHNTYLKSLSLRDNYIGNAEAPYIASLLKSNSTLKEIDLSYTAIDEIGINTIAIALQENRSLKKLDLEGCYIRGITNYLFHILSTHESIQELNFRDCSLQFYTGLTELLSESTSLKNLNLSKNDLGSYNLEYLTEGLQNNKKLMKLDLSSCGLDTSAPGRLQALAEALNGHPSLNYLNLSSNGLNAEAYPLATEIIKNNFSIRYLNLTANHMGDEAFHNLANAIPNNNSLTTLVLRKNRISNKGLKHLSEALQQNNTLVHLDLTENDFDSVQSLCDCLQHNIGITSIDFDKDKITDNSCVEIEQLLKRNQRIKNSYLIILKNAESQNDLHGMFRELRGIKQEFYNKDKKIWNPSQLEIIYNSSLDRIKFKLGEGLTINTNPEQNLLYFIDTYVKAIPLLNELKPRLLSTIVKYINTTSLEEDEIDLFNKLRGFLEKNGDEDESIDEESVESIKHVLDFLTQKMVSVYDTKEPGHSPPSPAAPLKKYYNQDDFIAKLREDNNYQALNKAHLKFSGLCELICNYIIREDLMGLTSQSESLGDFNEILPQNLNDIHLLAGLYQLNNDWVLSSHILDTSSHLEKIKAYLLNKYPYSLFSSSDVSKDGKQLDTTLFTKKLDALEVGCYIKFMVFTKSFGKMEGHSMLIKKNQDDTYSFFDPNKGEQLKLSSPDLCLKLNKSLKLYNATHMTFLDGLQYIKTLSQPTSDKCNASLSKTHLNVMKIDPLDRRANIEAVYDLLVDSIFRNEDNTSPRYINELKNILSKIDHNNEVNIVKNIIEIKRISKMEPEADENTHVHSLRSVFNSPTSTTFATIRSNLYQDPQIHKIMAKPYSHEQKSTHRGA</sequence>
<dbReference type="OrthoDB" id="5653788at2"/>
<dbReference type="InterPro" id="IPR032675">
    <property type="entry name" value="LRR_dom_sf"/>
</dbReference>
<dbReference type="Gene3D" id="3.80.10.10">
    <property type="entry name" value="Ribonuclease Inhibitor"/>
    <property type="match status" value="3"/>
</dbReference>
<dbReference type="RefSeq" id="WP_012979260.1">
    <property type="nucleotide sequence ID" value="NC_013861.1"/>
</dbReference>
<dbReference type="eggNOG" id="COG5238">
    <property type="taxonomic scope" value="Bacteria"/>
</dbReference>
<dbReference type="HOGENOM" id="CLU_315418_0_0_6"/>
<evidence type="ECO:0000313" key="5">
    <source>
        <dbReference type="Proteomes" id="UP000001060"/>
    </source>
</evidence>
<reference evidence="4 5" key="1">
    <citation type="journal article" date="2010" name="PLoS Genet.">
        <title>Analysis of the Legionella longbeachae genome and transcriptome uncovers unique strategies to cause Legionnaires' disease.</title>
        <authorList>
            <person name="Cazalet C."/>
            <person name="Gomez-Valero L."/>
            <person name="Rusniok C."/>
            <person name="Lomma M."/>
            <person name="Dervins-Ravault D."/>
            <person name="Newton H."/>
            <person name="Sansom F."/>
            <person name="Jarraud S."/>
            <person name="Zidane N."/>
            <person name="Ma L."/>
            <person name="Bouchier C."/>
            <person name="Etienne J."/>
            <person name="Hartland E."/>
            <person name="Buchrieser C."/>
        </authorList>
    </citation>
    <scope>NUCLEOTIDE SEQUENCE [LARGE SCALE GENOMIC DNA]</scope>
    <source>
        <strain evidence="4 5">NSW150</strain>
    </source>
</reference>